<dbReference type="EnsemblProtists" id="EKX48660">
    <property type="protein sequence ID" value="EKX48660"/>
    <property type="gene ID" value="GUITHDRAFT_105718"/>
</dbReference>
<accession>L1JKP9</accession>
<evidence type="ECO:0000256" key="10">
    <source>
        <dbReference type="ARBA" id="ARBA00022918"/>
    </source>
</evidence>
<evidence type="ECO:0000256" key="2">
    <source>
        <dbReference type="ARBA" id="ARBA00012493"/>
    </source>
</evidence>
<comment type="subcellular location">
    <subcellularLocation>
        <location evidence="13">Nucleus</location>
    </subcellularLocation>
    <subcellularLocation>
        <location evidence="13">Chromosome</location>
        <location evidence="13">Telomere</location>
    </subcellularLocation>
</comment>
<name>L1JKP9_GUITC</name>
<keyword evidence="4 13" id="KW-0158">Chromosome</keyword>
<feature type="region of interest" description="Disordered" evidence="14">
    <location>
        <begin position="268"/>
        <end position="303"/>
    </location>
</feature>
<dbReference type="GO" id="GO:0046872">
    <property type="term" value="F:metal ion binding"/>
    <property type="evidence" value="ECO:0007669"/>
    <property type="project" value="UniProtKB-KW"/>
</dbReference>
<dbReference type="GO" id="GO:0070034">
    <property type="term" value="F:telomerase RNA binding"/>
    <property type="evidence" value="ECO:0007669"/>
    <property type="project" value="TreeGrafter"/>
</dbReference>
<dbReference type="SMART" id="SM00975">
    <property type="entry name" value="Telomerase_RBD"/>
    <property type="match status" value="1"/>
</dbReference>
<dbReference type="PROSITE" id="PS50878">
    <property type="entry name" value="RT_POL"/>
    <property type="match status" value="1"/>
</dbReference>
<evidence type="ECO:0000259" key="15">
    <source>
        <dbReference type="PROSITE" id="PS50878"/>
    </source>
</evidence>
<evidence type="ECO:0000256" key="13">
    <source>
        <dbReference type="RuleBase" id="RU365061"/>
    </source>
</evidence>
<dbReference type="EMBL" id="JH992985">
    <property type="protein sequence ID" value="EKX48660.1"/>
    <property type="molecule type" value="Genomic_DNA"/>
</dbReference>
<dbReference type="OrthoDB" id="289721at2759"/>
<keyword evidence="6 13" id="KW-0548">Nucleotidyltransferase</keyword>
<comment type="function">
    <text evidence="13">Telomerase is a ribonucleoprotein enzyme essential for the replication of chromosome termini in most eukaryotes. It elongates telomeres. It is a reverse transcriptase that adds simple sequence repeats to chromosome ends by copying a template sequence within the RNA component of the enzyme.</text>
</comment>
<dbReference type="PANTHER" id="PTHR12066">
    <property type="entry name" value="TELOMERASE REVERSE TRANSCRIPTASE"/>
    <property type="match status" value="1"/>
</dbReference>
<keyword evidence="8 13" id="KW-0460">Magnesium</keyword>
<dbReference type="GO" id="GO:0007004">
    <property type="term" value="P:telomere maintenance via telomerase"/>
    <property type="evidence" value="ECO:0007669"/>
    <property type="project" value="TreeGrafter"/>
</dbReference>
<sequence length="990" mass="111994">MAVTSIVLQSTKDFKNQNVLALGYRLLNPRTGAGTRSMHGIESTYPNTIVNIFKTTIWAELHRCIGDALLLHLLMDTITLILLKNSCFLQVTGPVIASVLNTNKNVQKCGRIFSFMRMYMTVYVSALDAPHNEMAEESSDGIKTSGAKTIASQSRELKSVLSLEVPKTLILYSASFPKRAGSRLPHVFNSIGKGGRAAAWLMNTVLYSPKYRLSCIAPPDKAQPLLKKHSRVKPQLQPLCRILKKLLCKHSKLPYGLLLQRHCPLAHSKQSPVHKTGAEDKSAHKASGPSHPPAVRRPSEAPQLFSCRKRRRGQVIEPLAGGDLKGRSGDTGTRDQAFDRSSLELRVSVSSVAAFLRSVLRRLIPRELWGCEENERAFFRSVKLFLKLRRYERFLVRHAMYNFKITKCAWLFDGRSSQDKSASSNAKDRHVSSQELIVKTTRAAKVVGFLFSEIVIPLIRSNFYVTETEATRNRLAFFRKPDWFAIKKEYFPSLTRHIYRLITRTEAKKILAKRSVGPARLRLLPRGGRKGVRPIVNMGRRYPLTVTSNSGKKIQKPSSNSALSRPFSVLSAEKQLNPQILGSSVLGQNDIFTRYLTLVRSFDSIKHDKLLEVACSLFSEDEYMLRRYIQTPCGNRPKFSTQAVPSTRYSQFVSDAREFSEFKRNCIFTDLVEYHYCSRDEVLSALRDHVKENIVKLGPSYLMQTQGIPQGSVLSSLLCCCIYGHLENNRLVRIPSMHRRFLQGDLKRNELSSKKLHDSSQGGKGGKADVALMMRVVDDFLYISSEVQHARAFLRAMACGHADYGVELNLDKSKVNYDVRVSVRLDYSRYRDQHLRDATTVAFEGRPGLKMREKTIGSVKSKGFLFAAMKQKAYSDALAAIHVQNVSFLASTVEAVISAAFSHIMSLPSSPVIRDAGMTIDLSRKEIFWLGYRAYLASFKRCKVSPELVQDVRRKFDQLVQSSFEDPTQLRWLERIAKDANTEDFHRMWV</sequence>
<protein>
    <recommendedName>
        <fullName evidence="3 13">Telomerase reverse transcriptase</fullName>
        <ecNumber evidence="2 13">2.7.7.49</ecNumber>
    </recommendedName>
    <alternativeName>
        <fullName evidence="13">Telomerase catalytic subunit</fullName>
    </alternativeName>
</protein>
<evidence type="ECO:0000256" key="7">
    <source>
        <dbReference type="ARBA" id="ARBA00022723"/>
    </source>
</evidence>
<dbReference type="Gene3D" id="1.10.132.70">
    <property type="match status" value="1"/>
</dbReference>
<dbReference type="Pfam" id="PF11474">
    <property type="entry name" value="TEN_TERT"/>
    <property type="match status" value="1"/>
</dbReference>
<dbReference type="eggNOG" id="KOG1005">
    <property type="taxonomic scope" value="Eukaryota"/>
</dbReference>
<dbReference type="PRINTS" id="PR01365">
    <property type="entry name" value="TELOMERASERT"/>
</dbReference>
<evidence type="ECO:0000313" key="17">
    <source>
        <dbReference type="EnsemblProtists" id="EKX48660"/>
    </source>
</evidence>
<dbReference type="OMA" id="WNTIRTH"/>
<dbReference type="GO" id="GO:0003720">
    <property type="term" value="F:telomerase activity"/>
    <property type="evidence" value="ECO:0007669"/>
    <property type="project" value="InterPro"/>
</dbReference>
<keyword evidence="9 13" id="KW-0779">Telomere</keyword>
<dbReference type="GO" id="GO:0042162">
    <property type="term" value="F:telomeric DNA binding"/>
    <property type="evidence" value="ECO:0007669"/>
    <property type="project" value="TreeGrafter"/>
</dbReference>
<keyword evidence="18" id="KW-1185">Reference proteome</keyword>
<reference evidence="17" key="3">
    <citation type="submission" date="2015-06" db="UniProtKB">
        <authorList>
            <consortium name="EnsemblProtists"/>
        </authorList>
    </citation>
    <scope>IDENTIFICATION</scope>
</reference>
<evidence type="ECO:0000256" key="3">
    <source>
        <dbReference type="ARBA" id="ARBA00016182"/>
    </source>
</evidence>
<comment type="catalytic activity">
    <reaction evidence="12 13">
        <text>DNA(n) + a 2'-deoxyribonucleoside 5'-triphosphate = DNA(n+1) + diphosphate</text>
        <dbReference type="Rhea" id="RHEA:22508"/>
        <dbReference type="Rhea" id="RHEA-COMP:17339"/>
        <dbReference type="Rhea" id="RHEA-COMP:17340"/>
        <dbReference type="ChEBI" id="CHEBI:33019"/>
        <dbReference type="ChEBI" id="CHEBI:61560"/>
        <dbReference type="ChEBI" id="CHEBI:173112"/>
        <dbReference type="EC" id="2.7.7.49"/>
    </reaction>
</comment>
<evidence type="ECO:0000256" key="1">
    <source>
        <dbReference type="ARBA" id="ARBA00008001"/>
    </source>
</evidence>
<dbReference type="PaxDb" id="55529-EKX48660"/>
<dbReference type="KEGG" id="gtt:GUITHDRAFT_105718"/>
<gene>
    <name evidence="16" type="ORF">GUITHDRAFT_105718</name>
</gene>
<dbReference type="PANTHER" id="PTHR12066:SF0">
    <property type="entry name" value="TELOMERASE REVERSE TRANSCRIPTASE"/>
    <property type="match status" value="1"/>
</dbReference>
<evidence type="ECO:0000256" key="12">
    <source>
        <dbReference type="ARBA" id="ARBA00048173"/>
    </source>
</evidence>
<evidence type="ECO:0000313" key="18">
    <source>
        <dbReference type="Proteomes" id="UP000011087"/>
    </source>
</evidence>
<dbReference type="InterPro" id="IPR049915">
    <property type="entry name" value="TERT_TEN"/>
</dbReference>
<organism evidence="16">
    <name type="scientific">Guillardia theta (strain CCMP2712)</name>
    <name type="common">Cryptophyte</name>
    <dbReference type="NCBI Taxonomy" id="905079"/>
    <lineage>
        <taxon>Eukaryota</taxon>
        <taxon>Cryptophyceae</taxon>
        <taxon>Pyrenomonadales</taxon>
        <taxon>Geminigeraceae</taxon>
        <taxon>Guillardia</taxon>
    </lineage>
</organism>
<dbReference type="InterPro" id="IPR000477">
    <property type="entry name" value="RT_dom"/>
</dbReference>
<dbReference type="GO" id="GO:0000781">
    <property type="term" value="C:chromosome, telomeric region"/>
    <property type="evidence" value="ECO:0007669"/>
    <property type="project" value="UniProtKB-SubCell"/>
</dbReference>
<keyword evidence="11 13" id="KW-0539">Nucleus</keyword>
<keyword evidence="7 13" id="KW-0479">Metal-binding</keyword>
<evidence type="ECO:0000256" key="6">
    <source>
        <dbReference type="ARBA" id="ARBA00022695"/>
    </source>
</evidence>
<dbReference type="RefSeq" id="XP_005835640.1">
    <property type="nucleotide sequence ID" value="XM_005835583.1"/>
</dbReference>
<reference evidence="18" key="2">
    <citation type="submission" date="2012-11" db="EMBL/GenBank/DDBJ databases">
        <authorList>
            <person name="Kuo A."/>
            <person name="Curtis B.A."/>
            <person name="Tanifuji G."/>
            <person name="Burki F."/>
            <person name="Gruber A."/>
            <person name="Irimia M."/>
            <person name="Maruyama S."/>
            <person name="Arias M.C."/>
            <person name="Ball S.G."/>
            <person name="Gile G.H."/>
            <person name="Hirakawa Y."/>
            <person name="Hopkins J.F."/>
            <person name="Rensing S.A."/>
            <person name="Schmutz J."/>
            <person name="Symeonidi A."/>
            <person name="Elias M."/>
            <person name="Eveleigh R.J."/>
            <person name="Herman E.K."/>
            <person name="Klute M.J."/>
            <person name="Nakayama T."/>
            <person name="Obornik M."/>
            <person name="Reyes-Prieto A."/>
            <person name="Armbrust E.V."/>
            <person name="Aves S.J."/>
            <person name="Beiko R.G."/>
            <person name="Coutinho P."/>
            <person name="Dacks J.B."/>
            <person name="Durnford D.G."/>
            <person name="Fast N.M."/>
            <person name="Green B.R."/>
            <person name="Grisdale C."/>
            <person name="Hempe F."/>
            <person name="Henrissat B."/>
            <person name="Hoppner M.P."/>
            <person name="Ishida K.-I."/>
            <person name="Kim E."/>
            <person name="Koreny L."/>
            <person name="Kroth P.G."/>
            <person name="Liu Y."/>
            <person name="Malik S.-B."/>
            <person name="Maier U.G."/>
            <person name="McRose D."/>
            <person name="Mock T."/>
            <person name="Neilson J.A."/>
            <person name="Onodera N.T."/>
            <person name="Poole A.M."/>
            <person name="Pritham E.J."/>
            <person name="Richards T.A."/>
            <person name="Rocap G."/>
            <person name="Roy S.W."/>
            <person name="Sarai C."/>
            <person name="Schaack S."/>
            <person name="Shirato S."/>
            <person name="Slamovits C.H."/>
            <person name="Spencer D.F."/>
            <person name="Suzuki S."/>
            <person name="Worden A.Z."/>
            <person name="Zauner S."/>
            <person name="Barry K."/>
            <person name="Bell C."/>
            <person name="Bharti A.K."/>
            <person name="Crow J.A."/>
            <person name="Grimwood J."/>
            <person name="Kramer R."/>
            <person name="Lindquist E."/>
            <person name="Lucas S."/>
            <person name="Salamov A."/>
            <person name="McFadden G.I."/>
            <person name="Lane C.E."/>
            <person name="Keeling P.J."/>
            <person name="Gray M.W."/>
            <person name="Grigoriev I.V."/>
            <person name="Archibald J.M."/>
        </authorList>
    </citation>
    <scope>NUCLEOTIDE SEQUENCE</scope>
    <source>
        <strain evidence="18">CCMP2712</strain>
    </source>
</reference>
<feature type="domain" description="Reverse transcriptase" evidence="15">
    <location>
        <begin position="505"/>
        <end position="835"/>
    </location>
</feature>
<evidence type="ECO:0000256" key="14">
    <source>
        <dbReference type="SAM" id="MobiDB-lite"/>
    </source>
</evidence>
<dbReference type="CDD" id="cd01648">
    <property type="entry name" value="TERT"/>
    <property type="match status" value="1"/>
</dbReference>
<keyword evidence="5 13" id="KW-0808">Transferase</keyword>
<dbReference type="AlphaFoldDB" id="L1JKP9"/>
<evidence type="ECO:0000256" key="9">
    <source>
        <dbReference type="ARBA" id="ARBA00022895"/>
    </source>
</evidence>
<evidence type="ECO:0000256" key="11">
    <source>
        <dbReference type="ARBA" id="ARBA00023242"/>
    </source>
</evidence>
<dbReference type="HOGENOM" id="CLU_001996_0_0_1"/>
<dbReference type="InterPro" id="IPR003545">
    <property type="entry name" value="Telomerase_RT"/>
</dbReference>
<dbReference type="InterPro" id="IPR021891">
    <property type="entry name" value="Telomerase_RBD"/>
</dbReference>
<proteinExistence type="inferred from homology"/>
<evidence type="ECO:0000256" key="5">
    <source>
        <dbReference type="ARBA" id="ARBA00022679"/>
    </source>
</evidence>
<evidence type="ECO:0000313" key="16">
    <source>
        <dbReference type="EMBL" id="EKX48660.1"/>
    </source>
</evidence>
<evidence type="ECO:0000256" key="4">
    <source>
        <dbReference type="ARBA" id="ARBA00022454"/>
    </source>
</evidence>
<dbReference type="EC" id="2.7.7.49" evidence="2 13"/>
<dbReference type="Proteomes" id="UP000011087">
    <property type="component" value="Unassembled WGS sequence"/>
</dbReference>
<evidence type="ECO:0000256" key="8">
    <source>
        <dbReference type="ARBA" id="ARBA00022842"/>
    </source>
</evidence>
<dbReference type="GeneID" id="17305328"/>
<reference evidence="16 18" key="1">
    <citation type="journal article" date="2012" name="Nature">
        <title>Algal genomes reveal evolutionary mosaicism and the fate of nucleomorphs.</title>
        <authorList>
            <consortium name="DOE Joint Genome Institute"/>
            <person name="Curtis B.A."/>
            <person name="Tanifuji G."/>
            <person name="Burki F."/>
            <person name="Gruber A."/>
            <person name="Irimia M."/>
            <person name="Maruyama S."/>
            <person name="Arias M.C."/>
            <person name="Ball S.G."/>
            <person name="Gile G.H."/>
            <person name="Hirakawa Y."/>
            <person name="Hopkins J.F."/>
            <person name="Kuo A."/>
            <person name="Rensing S.A."/>
            <person name="Schmutz J."/>
            <person name="Symeonidi A."/>
            <person name="Elias M."/>
            <person name="Eveleigh R.J."/>
            <person name="Herman E.K."/>
            <person name="Klute M.J."/>
            <person name="Nakayama T."/>
            <person name="Obornik M."/>
            <person name="Reyes-Prieto A."/>
            <person name="Armbrust E.V."/>
            <person name="Aves S.J."/>
            <person name="Beiko R.G."/>
            <person name="Coutinho P."/>
            <person name="Dacks J.B."/>
            <person name="Durnford D.G."/>
            <person name="Fast N.M."/>
            <person name="Green B.R."/>
            <person name="Grisdale C.J."/>
            <person name="Hempel F."/>
            <person name="Henrissat B."/>
            <person name="Hoppner M.P."/>
            <person name="Ishida K."/>
            <person name="Kim E."/>
            <person name="Koreny L."/>
            <person name="Kroth P.G."/>
            <person name="Liu Y."/>
            <person name="Malik S.B."/>
            <person name="Maier U.G."/>
            <person name="McRose D."/>
            <person name="Mock T."/>
            <person name="Neilson J.A."/>
            <person name="Onodera N.T."/>
            <person name="Poole A.M."/>
            <person name="Pritham E.J."/>
            <person name="Richards T.A."/>
            <person name="Rocap G."/>
            <person name="Roy S.W."/>
            <person name="Sarai C."/>
            <person name="Schaack S."/>
            <person name="Shirato S."/>
            <person name="Slamovits C.H."/>
            <person name="Spencer D.F."/>
            <person name="Suzuki S."/>
            <person name="Worden A.Z."/>
            <person name="Zauner S."/>
            <person name="Barry K."/>
            <person name="Bell C."/>
            <person name="Bharti A.K."/>
            <person name="Crow J.A."/>
            <person name="Grimwood J."/>
            <person name="Kramer R."/>
            <person name="Lindquist E."/>
            <person name="Lucas S."/>
            <person name="Salamov A."/>
            <person name="McFadden G.I."/>
            <person name="Lane C.E."/>
            <person name="Keeling P.J."/>
            <person name="Gray M.W."/>
            <person name="Grigoriev I.V."/>
            <person name="Archibald J.M."/>
        </authorList>
    </citation>
    <scope>NUCLEOTIDE SEQUENCE</scope>
    <source>
        <strain evidence="16 18">CCMP2712</strain>
    </source>
</reference>
<dbReference type="GO" id="GO:0000333">
    <property type="term" value="C:telomerase catalytic core complex"/>
    <property type="evidence" value="ECO:0007669"/>
    <property type="project" value="TreeGrafter"/>
</dbReference>
<keyword evidence="10 13" id="KW-0695">RNA-directed DNA polymerase</keyword>
<dbReference type="Pfam" id="PF12009">
    <property type="entry name" value="Telomerase_RBD"/>
    <property type="match status" value="1"/>
</dbReference>
<comment type="similarity">
    <text evidence="1 13">Belongs to the reverse transcriptase family. Telomerase subfamily.</text>
</comment>
<dbReference type="STRING" id="905079.L1JKP9"/>